<keyword evidence="7 8" id="KW-0472">Membrane</keyword>
<sequence>MENGKEKKRQWFLPLLILILILLVLFSIITGRFAIPLEEFAGVIKEAVSGVGDQYEAAATVLFQSRLPRILAAVLIGCALAVSGASYQGIFRNPMVSPDLLGASAGAGFGAALGFLLGIPAIGVQFLSFGFGLVSVLLTCLISKKVSGGMDQSPILLVLSGIVVGALFQAFISIVKYVADPFDTMPSIAFWLMGGLTYVTAPDVLFLAVPVLAGTVILFLLRWRMNLLSLGADEAESLGVSVKRCRGIIIVCATFMTASSVAVGGMIGWAGLIVPHFARMFVGPDYKKMLPCAAVLGSVFLLLVDDAARCITAQDLPIGILTAMIGAPVFVALLAKGKRGFLS</sequence>
<evidence type="ECO:0000256" key="1">
    <source>
        <dbReference type="ARBA" id="ARBA00004651"/>
    </source>
</evidence>
<dbReference type="EMBL" id="JAOQJQ010000001">
    <property type="protein sequence ID" value="MCU6761527.1"/>
    <property type="molecule type" value="Genomic_DNA"/>
</dbReference>
<evidence type="ECO:0000256" key="6">
    <source>
        <dbReference type="ARBA" id="ARBA00022989"/>
    </source>
</evidence>
<evidence type="ECO:0000256" key="8">
    <source>
        <dbReference type="SAM" id="Phobius"/>
    </source>
</evidence>
<name>A0ABT2TH63_9FIRM</name>
<dbReference type="CDD" id="cd06550">
    <property type="entry name" value="TM_ABC_iron-siderophores_like"/>
    <property type="match status" value="1"/>
</dbReference>
<evidence type="ECO:0000256" key="2">
    <source>
        <dbReference type="ARBA" id="ARBA00007935"/>
    </source>
</evidence>
<evidence type="ECO:0000256" key="5">
    <source>
        <dbReference type="ARBA" id="ARBA00022692"/>
    </source>
</evidence>
<dbReference type="InterPro" id="IPR000522">
    <property type="entry name" value="ABC_transptr_permease_BtuC"/>
</dbReference>
<feature type="transmembrane region" description="Helical" evidence="8">
    <location>
        <begin position="70"/>
        <end position="88"/>
    </location>
</feature>
<dbReference type="Gene3D" id="1.10.3470.10">
    <property type="entry name" value="ABC transporter involved in vitamin B12 uptake, BtuC"/>
    <property type="match status" value="1"/>
</dbReference>
<dbReference type="PANTHER" id="PTHR30472:SF70">
    <property type="entry name" value="MOLYBDATE IMPORT SYSTEM PERMEASE PROTEIN MOLB"/>
    <property type="match status" value="1"/>
</dbReference>
<keyword evidence="10" id="KW-1185">Reference proteome</keyword>
<evidence type="ECO:0000256" key="7">
    <source>
        <dbReference type="ARBA" id="ARBA00023136"/>
    </source>
</evidence>
<protein>
    <submittedName>
        <fullName evidence="9">Iron ABC transporter permease</fullName>
    </submittedName>
</protein>
<organism evidence="9 10">
    <name type="scientific">Brotonthovivens ammoniilytica</name>
    <dbReference type="NCBI Taxonomy" id="2981725"/>
    <lineage>
        <taxon>Bacteria</taxon>
        <taxon>Bacillati</taxon>
        <taxon>Bacillota</taxon>
        <taxon>Clostridia</taxon>
        <taxon>Lachnospirales</taxon>
        <taxon>Lachnospiraceae</taxon>
        <taxon>Brotonthovivens</taxon>
    </lineage>
</organism>
<comment type="similarity">
    <text evidence="2">Belongs to the binding-protein-dependent transport system permease family. FecCD subfamily.</text>
</comment>
<keyword evidence="3" id="KW-0813">Transport</keyword>
<comment type="caution">
    <text evidence="9">The sequence shown here is derived from an EMBL/GenBank/DDBJ whole genome shotgun (WGS) entry which is preliminary data.</text>
</comment>
<gene>
    <name evidence="9" type="ORF">OCV88_04120</name>
</gene>
<accession>A0ABT2TH63</accession>
<feature type="transmembrane region" description="Helical" evidence="8">
    <location>
        <begin position="199"/>
        <end position="221"/>
    </location>
</feature>
<keyword evidence="4" id="KW-1003">Cell membrane</keyword>
<keyword evidence="6 8" id="KW-1133">Transmembrane helix</keyword>
<evidence type="ECO:0000313" key="10">
    <source>
        <dbReference type="Proteomes" id="UP001652442"/>
    </source>
</evidence>
<dbReference type="InterPro" id="IPR037294">
    <property type="entry name" value="ABC_BtuC-like"/>
</dbReference>
<proteinExistence type="inferred from homology"/>
<evidence type="ECO:0000313" key="9">
    <source>
        <dbReference type="EMBL" id="MCU6761527.1"/>
    </source>
</evidence>
<feature type="transmembrane region" description="Helical" evidence="8">
    <location>
        <begin position="125"/>
        <end position="143"/>
    </location>
</feature>
<feature type="transmembrane region" description="Helical" evidence="8">
    <location>
        <begin position="286"/>
        <end position="304"/>
    </location>
</feature>
<reference evidence="9 10" key="1">
    <citation type="journal article" date="2021" name="ISME Commun">
        <title>Automated analysis of genomic sequences facilitates high-throughput and comprehensive description of bacteria.</title>
        <authorList>
            <person name="Hitch T.C.A."/>
        </authorList>
    </citation>
    <scope>NUCLEOTIDE SEQUENCE [LARGE SCALE GENOMIC DNA]</scope>
    <source>
        <strain evidence="9 10">Sanger_109</strain>
    </source>
</reference>
<dbReference type="SUPFAM" id="SSF81345">
    <property type="entry name" value="ABC transporter involved in vitamin B12 uptake, BtuC"/>
    <property type="match status" value="1"/>
</dbReference>
<feature type="transmembrane region" description="Helical" evidence="8">
    <location>
        <begin position="316"/>
        <end position="335"/>
    </location>
</feature>
<dbReference type="Proteomes" id="UP001652442">
    <property type="component" value="Unassembled WGS sequence"/>
</dbReference>
<feature type="transmembrane region" description="Helical" evidence="8">
    <location>
        <begin position="100"/>
        <end position="119"/>
    </location>
</feature>
<evidence type="ECO:0000256" key="3">
    <source>
        <dbReference type="ARBA" id="ARBA00022448"/>
    </source>
</evidence>
<comment type="subcellular location">
    <subcellularLocation>
        <location evidence="1">Cell membrane</location>
        <topology evidence="1">Multi-pass membrane protein</topology>
    </subcellularLocation>
</comment>
<feature type="transmembrane region" description="Helical" evidence="8">
    <location>
        <begin position="12"/>
        <end position="35"/>
    </location>
</feature>
<evidence type="ECO:0000256" key="4">
    <source>
        <dbReference type="ARBA" id="ARBA00022475"/>
    </source>
</evidence>
<dbReference type="PANTHER" id="PTHR30472">
    <property type="entry name" value="FERRIC ENTEROBACTIN TRANSPORT SYSTEM PERMEASE PROTEIN"/>
    <property type="match status" value="1"/>
</dbReference>
<feature type="transmembrane region" description="Helical" evidence="8">
    <location>
        <begin position="248"/>
        <end position="274"/>
    </location>
</feature>
<dbReference type="RefSeq" id="WP_158424323.1">
    <property type="nucleotide sequence ID" value="NZ_JAOQJQ010000001.1"/>
</dbReference>
<dbReference type="Pfam" id="PF01032">
    <property type="entry name" value="FecCD"/>
    <property type="match status" value="1"/>
</dbReference>
<keyword evidence="5 8" id="KW-0812">Transmembrane</keyword>
<feature type="transmembrane region" description="Helical" evidence="8">
    <location>
        <begin position="155"/>
        <end position="179"/>
    </location>
</feature>